<comment type="caution">
    <text evidence="4">The sequence shown here is derived from an EMBL/GenBank/DDBJ whole genome shotgun (WGS) entry which is preliminary data.</text>
</comment>
<gene>
    <name evidence="4" type="ORF">LNTAR_16298</name>
</gene>
<feature type="domain" description="HTH HARE-type" evidence="3">
    <location>
        <begin position="2"/>
        <end position="75"/>
    </location>
</feature>
<dbReference type="PROSITE" id="PS51913">
    <property type="entry name" value="HTH_HARE"/>
    <property type="match status" value="1"/>
</dbReference>
<protein>
    <submittedName>
        <fullName evidence="4">Restriction endonuclease-like protein</fullName>
    </submittedName>
</protein>
<dbReference type="RefSeq" id="WP_007280003.1">
    <property type="nucleotide sequence ID" value="NZ_ABCK01000019.1"/>
</dbReference>
<reference evidence="4 5" key="1">
    <citation type="journal article" date="2010" name="J. Bacteriol.">
        <title>Genome sequence of Lentisphaera araneosa HTCC2155T, the type species of the order Lentisphaerales in the phylum Lentisphaerae.</title>
        <authorList>
            <person name="Thrash J.C."/>
            <person name="Cho J.C."/>
            <person name="Vergin K.L."/>
            <person name="Morris R.M."/>
            <person name="Giovannoni S.J."/>
        </authorList>
    </citation>
    <scope>NUCLEOTIDE SEQUENCE [LARGE SCALE GENOMIC DNA]</scope>
    <source>
        <strain evidence="4 5">HTCC2155</strain>
    </source>
</reference>
<evidence type="ECO:0000259" key="3">
    <source>
        <dbReference type="PROSITE" id="PS51913"/>
    </source>
</evidence>
<keyword evidence="4" id="KW-0255">Endonuclease</keyword>
<dbReference type="REBASE" id="26126">
    <property type="entry name" value="LarMrrP"/>
</dbReference>
<organism evidence="4 5">
    <name type="scientific">Lentisphaera araneosa HTCC2155</name>
    <dbReference type="NCBI Taxonomy" id="313628"/>
    <lineage>
        <taxon>Bacteria</taxon>
        <taxon>Pseudomonadati</taxon>
        <taxon>Lentisphaerota</taxon>
        <taxon>Lentisphaeria</taxon>
        <taxon>Lentisphaerales</taxon>
        <taxon>Lentisphaeraceae</taxon>
        <taxon>Lentisphaera</taxon>
    </lineage>
</organism>
<keyword evidence="4" id="KW-0540">Nuclease</keyword>
<dbReference type="GO" id="GO:0006355">
    <property type="term" value="P:regulation of DNA-templated transcription"/>
    <property type="evidence" value="ECO:0007669"/>
    <property type="project" value="InterPro"/>
</dbReference>
<keyword evidence="1" id="KW-0804">Transcription</keyword>
<dbReference type="eggNOG" id="COG1715">
    <property type="taxonomic scope" value="Bacteria"/>
</dbReference>
<sequence length="105" mass="11242">MNKFKQAAIAVLQESGEALHYREITKRALQSGLLETDGRTPEASMNAQISTEIKLEGNNSTFVKIATATFSLNPNPPSDDKPSINAGFKENSEKVGSGFIGKAGE</sequence>
<proteinExistence type="predicted"/>
<dbReference type="Proteomes" id="UP000004947">
    <property type="component" value="Unassembled WGS sequence"/>
</dbReference>
<dbReference type="GO" id="GO:0004519">
    <property type="term" value="F:endonuclease activity"/>
    <property type="evidence" value="ECO:0007669"/>
    <property type="project" value="UniProtKB-KW"/>
</dbReference>
<evidence type="ECO:0000256" key="2">
    <source>
        <dbReference type="SAM" id="MobiDB-lite"/>
    </source>
</evidence>
<dbReference type="Pfam" id="PF05066">
    <property type="entry name" value="HARE-HTH"/>
    <property type="match status" value="1"/>
</dbReference>
<keyword evidence="4" id="KW-0378">Hydrolase</keyword>
<name>A6DQ74_9BACT</name>
<dbReference type="EMBL" id="ABCK01000019">
    <property type="protein sequence ID" value="EDM26125.1"/>
    <property type="molecule type" value="Genomic_DNA"/>
</dbReference>
<evidence type="ECO:0000313" key="4">
    <source>
        <dbReference type="EMBL" id="EDM26125.1"/>
    </source>
</evidence>
<dbReference type="AlphaFoldDB" id="A6DQ74"/>
<feature type="region of interest" description="Disordered" evidence="2">
    <location>
        <begin position="73"/>
        <end position="105"/>
    </location>
</feature>
<evidence type="ECO:0000313" key="5">
    <source>
        <dbReference type="Proteomes" id="UP000004947"/>
    </source>
</evidence>
<accession>A6DQ74</accession>
<dbReference type="STRING" id="313628.LNTAR_16298"/>
<dbReference type="InterPro" id="IPR007759">
    <property type="entry name" value="Asxl_HARE-HTH"/>
</dbReference>
<feature type="non-terminal residue" evidence="4">
    <location>
        <position position="105"/>
    </location>
</feature>
<keyword evidence="5" id="KW-1185">Reference proteome</keyword>
<evidence type="ECO:0000256" key="1">
    <source>
        <dbReference type="ARBA" id="ARBA00023163"/>
    </source>
</evidence>